<dbReference type="Proteomes" id="UP001186944">
    <property type="component" value="Unassembled WGS sequence"/>
</dbReference>
<keyword evidence="2" id="KW-1185">Reference proteome</keyword>
<evidence type="ECO:0000313" key="1">
    <source>
        <dbReference type="EMBL" id="KAK3108710.1"/>
    </source>
</evidence>
<accession>A0AA88YU17</accession>
<sequence length="135" mass="15445">MMSPTKEDLSDVDTEFQNSEKNVAKCVILLREEKEREETKEILFYPKIANEVDPPQKKPKFQKQLNLVQVSTGATHAGETIGRALNVVKQVFSVMDITIHVVIIIARNDRGPYRLQKCKFENVSVIKVTLNLNFE</sequence>
<comment type="caution">
    <text evidence="1">The sequence shown here is derived from an EMBL/GenBank/DDBJ whole genome shotgun (WGS) entry which is preliminary data.</text>
</comment>
<name>A0AA88YU17_PINIB</name>
<reference evidence="1" key="1">
    <citation type="submission" date="2019-08" db="EMBL/GenBank/DDBJ databases">
        <title>The improved chromosome-level genome for the pearl oyster Pinctada fucata martensii using PacBio sequencing and Hi-C.</title>
        <authorList>
            <person name="Zheng Z."/>
        </authorList>
    </citation>
    <scope>NUCLEOTIDE SEQUENCE</scope>
    <source>
        <strain evidence="1">ZZ-2019</strain>
        <tissue evidence="1">Adductor muscle</tissue>
    </source>
</reference>
<dbReference type="EMBL" id="VSWD01000001">
    <property type="protein sequence ID" value="KAK3108710.1"/>
    <property type="molecule type" value="Genomic_DNA"/>
</dbReference>
<evidence type="ECO:0000313" key="2">
    <source>
        <dbReference type="Proteomes" id="UP001186944"/>
    </source>
</evidence>
<dbReference type="AlphaFoldDB" id="A0AA88YU17"/>
<protein>
    <submittedName>
        <fullName evidence="1">Uncharacterized protein</fullName>
    </submittedName>
</protein>
<organism evidence="1 2">
    <name type="scientific">Pinctada imbricata</name>
    <name type="common">Atlantic pearl-oyster</name>
    <name type="synonym">Pinctada martensii</name>
    <dbReference type="NCBI Taxonomy" id="66713"/>
    <lineage>
        <taxon>Eukaryota</taxon>
        <taxon>Metazoa</taxon>
        <taxon>Spiralia</taxon>
        <taxon>Lophotrochozoa</taxon>
        <taxon>Mollusca</taxon>
        <taxon>Bivalvia</taxon>
        <taxon>Autobranchia</taxon>
        <taxon>Pteriomorphia</taxon>
        <taxon>Pterioida</taxon>
        <taxon>Pterioidea</taxon>
        <taxon>Pteriidae</taxon>
        <taxon>Pinctada</taxon>
    </lineage>
</organism>
<gene>
    <name evidence="1" type="ORF">FSP39_013832</name>
</gene>
<proteinExistence type="predicted"/>